<dbReference type="RefSeq" id="WP_126351605.1">
    <property type="nucleotide sequence ID" value="NZ_CP086380.1"/>
</dbReference>
<sequence>MGRPDLTILPIREALQVLSQWVQPHIPVKLLHEHEKISDANLIGIAILQKLHKQPYFSRWWHSLKINHFPNLPSETQARIRLKRLLPVIEQLSHEVQALDFVAVDSEPLPVCTFKRAPRCKFRGAKHGFSTAGLVFGFKLHAWCGLNGEIVAYDIRPANEHDYSVLCEMNRKWPAYGGPQQIGDKGYQSLTTITPPKINARKPRPRWREEFGAARKCVESAFSVLVGAGLLWGQVKTMPSLRLKVALHVLAHNLKYRDLMT</sequence>
<dbReference type="Pfam" id="PF13612">
    <property type="entry name" value="DDE_Tnp_1_3"/>
    <property type="match status" value="1"/>
</dbReference>
<proteinExistence type="predicted"/>
<protein>
    <submittedName>
        <fullName evidence="2">IS982 family transposase</fullName>
    </submittedName>
</protein>
<organism evidence="2 3">
    <name type="scientific">Deinococcus radiophilus</name>
    <dbReference type="NCBI Taxonomy" id="32062"/>
    <lineage>
        <taxon>Bacteria</taxon>
        <taxon>Thermotogati</taxon>
        <taxon>Deinococcota</taxon>
        <taxon>Deinococci</taxon>
        <taxon>Deinococcales</taxon>
        <taxon>Deinococcaceae</taxon>
        <taxon>Deinococcus</taxon>
    </lineage>
</organism>
<dbReference type="Proteomes" id="UP000277766">
    <property type="component" value="Unassembled WGS sequence"/>
</dbReference>
<comment type="caution">
    <text evidence="2">The sequence shown here is derived from an EMBL/GenBank/DDBJ whole genome shotgun (WGS) entry which is preliminary data.</text>
</comment>
<evidence type="ECO:0000313" key="3">
    <source>
        <dbReference type="Proteomes" id="UP000277766"/>
    </source>
</evidence>
<keyword evidence="3" id="KW-1185">Reference proteome</keyword>
<accession>A0A431VZW3</accession>
<evidence type="ECO:0000259" key="1">
    <source>
        <dbReference type="Pfam" id="PF13612"/>
    </source>
</evidence>
<dbReference type="EMBL" id="RXPE01000006">
    <property type="protein sequence ID" value="RTR28656.1"/>
    <property type="molecule type" value="Genomic_DNA"/>
</dbReference>
<feature type="domain" description="Transposase DDE" evidence="1">
    <location>
        <begin position="102"/>
        <end position="189"/>
    </location>
</feature>
<dbReference type="OrthoDB" id="61991at2"/>
<dbReference type="NCBIfam" id="NF033520">
    <property type="entry name" value="transpos_IS982"/>
    <property type="match status" value="1"/>
</dbReference>
<dbReference type="AlphaFoldDB" id="A0A431VZW3"/>
<gene>
    <name evidence="2" type="ORF">EJ104_04700</name>
</gene>
<reference evidence="2 3" key="1">
    <citation type="submission" date="2018-12" db="EMBL/GenBank/DDBJ databases">
        <title>Deinococcus radiophilus ATCC 27603 genome sequencing and assembly.</title>
        <authorList>
            <person name="Maclea K.S."/>
            <person name="Maynard C.R."/>
        </authorList>
    </citation>
    <scope>NUCLEOTIDE SEQUENCE [LARGE SCALE GENOMIC DNA]</scope>
    <source>
        <strain evidence="2 3">ATCC 27603</strain>
    </source>
</reference>
<dbReference type="InterPro" id="IPR025668">
    <property type="entry name" value="Tnp_DDE_dom"/>
</dbReference>
<name>A0A431VZW3_9DEIO</name>
<evidence type="ECO:0000313" key="2">
    <source>
        <dbReference type="EMBL" id="RTR28656.1"/>
    </source>
</evidence>